<keyword evidence="1" id="KW-0479">Metal-binding</keyword>
<feature type="compositionally biased region" description="Polar residues" evidence="7">
    <location>
        <begin position="25"/>
        <end position="37"/>
    </location>
</feature>
<reference evidence="9" key="2">
    <citation type="submission" date="2025-09" db="UniProtKB">
        <authorList>
            <consortium name="Ensembl"/>
        </authorList>
    </citation>
    <scope>IDENTIFICATION</scope>
</reference>
<feature type="domain" description="C2H2-type" evidence="8">
    <location>
        <begin position="78"/>
        <end position="106"/>
    </location>
</feature>
<dbReference type="AlphaFoldDB" id="A0A8C6TVN7"/>
<feature type="domain" description="C2H2-type" evidence="8">
    <location>
        <begin position="107"/>
        <end position="134"/>
    </location>
</feature>
<name>A0A8C6TVN7_9GOBI</name>
<keyword evidence="2" id="KW-0677">Repeat</keyword>
<dbReference type="Proteomes" id="UP000694523">
    <property type="component" value="Unplaced"/>
</dbReference>
<dbReference type="InterPro" id="IPR013087">
    <property type="entry name" value="Znf_C2H2_type"/>
</dbReference>
<evidence type="ECO:0000313" key="9">
    <source>
        <dbReference type="Ensembl" id="ENSNMLP00000026405.1"/>
    </source>
</evidence>
<evidence type="ECO:0000259" key="8">
    <source>
        <dbReference type="PROSITE" id="PS50157"/>
    </source>
</evidence>
<dbReference type="FunFam" id="3.30.160.60:FF:000446">
    <property type="entry name" value="Zinc finger protein"/>
    <property type="match status" value="1"/>
</dbReference>
<dbReference type="InterPro" id="IPR050527">
    <property type="entry name" value="Snail/Krueppel_Znf"/>
</dbReference>
<evidence type="ECO:0000256" key="3">
    <source>
        <dbReference type="ARBA" id="ARBA00022771"/>
    </source>
</evidence>
<dbReference type="Gene3D" id="3.30.160.60">
    <property type="entry name" value="Classic Zinc Finger"/>
    <property type="match status" value="2"/>
</dbReference>
<evidence type="ECO:0000256" key="2">
    <source>
        <dbReference type="ARBA" id="ARBA00022737"/>
    </source>
</evidence>
<dbReference type="PROSITE" id="PS50157">
    <property type="entry name" value="ZINC_FINGER_C2H2_2"/>
    <property type="match status" value="3"/>
</dbReference>
<reference evidence="9" key="1">
    <citation type="submission" date="2025-08" db="UniProtKB">
        <authorList>
            <consortium name="Ensembl"/>
        </authorList>
    </citation>
    <scope>IDENTIFICATION</scope>
</reference>
<accession>A0A8C6TVN7</accession>
<protein>
    <recommendedName>
        <fullName evidence="8">C2H2-type domain-containing protein</fullName>
    </recommendedName>
</protein>
<dbReference type="SMART" id="SM00355">
    <property type="entry name" value="ZnF_C2H2"/>
    <property type="match status" value="4"/>
</dbReference>
<keyword evidence="5" id="KW-0539">Nucleus</keyword>
<dbReference type="Pfam" id="PF00096">
    <property type="entry name" value="zf-C2H2"/>
    <property type="match status" value="2"/>
</dbReference>
<feature type="compositionally biased region" description="Basic and acidic residues" evidence="7">
    <location>
        <begin position="11"/>
        <end position="24"/>
    </location>
</feature>
<keyword evidence="10" id="KW-1185">Reference proteome</keyword>
<evidence type="ECO:0000256" key="5">
    <source>
        <dbReference type="ARBA" id="ARBA00023242"/>
    </source>
</evidence>
<feature type="region of interest" description="Disordered" evidence="7">
    <location>
        <begin position="1"/>
        <end position="72"/>
    </location>
</feature>
<keyword evidence="3 6" id="KW-0863">Zinc-finger</keyword>
<evidence type="ECO:0000256" key="7">
    <source>
        <dbReference type="SAM" id="MobiDB-lite"/>
    </source>
</evidence>
<dbReference type="PANTHER" id="PTHR24388">
    <property type="entry name" value="ZINC FINGER PROTEIN"/>
    <property type="match status" value="1"/>
</dbReference>
<evidence type="ECO:0000313" key="10">
    <source>
        <dbReference type="Proteomes" id="UP000694523"/>
    </source>
</evidence>
<proteinExistence type="predicted"/>
<dbReference type="InterPro" id="IPR036236">
    <property type="entry name" value="Znf_C2H2_sf"/>
</dbReference>
<feature type="compositionally biased region" description="Polar residues" evidence="7">
    <location>
        <begin position="48"/>
        <end position="60"/>
    </location>
</feature>
<dbReference type="GO" id="GO:0008270">
    <property type="term" value="F:zinc ion binding"/>
    <property type="evidence" value="ECO:0007669"/>
    <property type="project" value="UniProtKB-KW"/>
</dbReference>
<evidence type="ECO:0000256" key="1">
    <source>
        <dbReference type="ARBA" id="ARBA00022723"/>
    </source>
</evidence>
<sequence length="205" mass="23104">MLLPVTAVSRNDSEGQDLKEENQEPHVTSVSGNSDGNEQGIKEENSEPYITSVSGNNDGSPQDIMEENSVTKEEDDSYDCEFCGEKFARRPRLGKHIMAKHLDELLVKCPECDMQFANKRALASHQKFHTGKKIFLCKSCGAAFKYISNYVSHMNDHMGVQPYECGECGRGFSTKRFCEHVEESPEFISKLSIYKSGVCFARWII</sequence>
<dbReference type="GO" id="GO:0000978">
    <property type="term" value="F:RNA polymerase II cis-regulatory region sequence-specific DNA binding"/>
    <property type="evidence" value="ECO:0007669"/>
    <property type="project" value="TreeGrafter"/>
</dbReference>
<dbReference type="PROSITE" id="PS00028">
    <property type="entry name" value="ZINC_FINGER_C2H2_1"/>
    <property type="match status" value="3"/>
</dbReference>
<dbReference type="Ensembl" id="ENSNMLT00000029508.1">
    <property type="protein sequence ID" value="ENSNMLP00000026405.1"/>
    <property type="gene ID" value="ENSNMLG00000016840.1"/>
</dbReference>
<keyword evidence="4" id="KW-0862">Zinc</keyword>
<dbReference type="SUPFAM" id="SSF57667">
    <property type="entry name" value="beta-beta-alpha zinc fingers"/>
    <property type="match status" value="2"/>
</dbReference>
<evidence type="ECO:0000256" key="6">
    <source>
        <dbReference type="PROSITE-ProRule" id="PRU00042"/>
    </source>
</evidence>
<feature type="domain" description="C2H2-type" evidence="8">
    <location>
        <begin position="135"/>
        <end position="162"/>
    </location>
</feature>
<organism evidence="9 10">
    <name type="scientific">Neogobius melanostomus</name>
    <name type="common">round goby</name>
    <dbReference type="NCBI Taxonomy" id="47308"/>
    <lineage>
        <taxon>Eukaryota</taxon>
        <taxon>Metazoa</taxon>
        <taxon>Chordata</taxon>
        <taxon>Craniata</taxon>
        <taxon>Vertebrata</taxon>
        <taxon>Euteleostomi</taxon>
        <taxon>Actinopterygii</taxon>
        <taxon>Neopterygii</taxon>
        <taxon>Teleostei</taxon>
        <taxon>Neoteleostei</taxon>
        <taxon>Acanthomorphata</taxon>
        <taxon>Gobiaria</taxon>
        <taxon>Gobiiformes</taxon>
        <taxon>Gobioidei</taxon>
        <taxon>Gobiidae</taxon>
        <taxon>Benthophilinae</taxon>
        <taxon>Neogobiini</taxon>
        <taxon>Neogobius</taxon>
    </lineage>
</organism>
<dbReference type="GO" id="GO:0000981">
    <property type="term" value="F:DNA-binding transcription factor activity, RNA polymerase II-specific"/>
    <property type="evidence" value="ECO:0007669"/>
    <property type="project" value="TreeGrafter"/>
</dbReference>
<evidence type="ECO:0000256" key="4">
    <source>
        <dbReference type="ARBA" id="ARBA00022833"/>
    </source>
</evidence>
<dbReference type="PANTHER" id="PTHR24388:SF53">
    <property type="entry name" value="CHORION TRANSCRIPTION FACTOR CF2-RELATED"/>
    <property type="match status" value="1"/>
</dbReference>